<dbReference type="PATRIC" id="fig|1114963.3.peg.516"/>
<dbReference type="PROSITE" id="PS51257">
    <property type="entry name" value="PROKAR_LIPOPROTEIN"/>
    <property type="match status" value="1"/>
</dbReference>
<comment type="caution">
    <text evidence="3">The sequence shown here is derived from an EMBL/GenBank/DDBJ whole genome shotgun (WGS) entry which is preliminary data.</text>
</comment>
<keyword evidence="2" id="KW-0732">Signal</keyword>
<name>A0A0J7Y6A5_9SPHN</name>
<evidence type="ECO:0000313" key="3">
    <source>
        <dbReference type="EMBL" id="KMS59172.1"/>
    </source>
</evidence>
<proteinExistence type="predicted"/>
<feature type="signal peptide" evidence="2">
    <location>
        <begin position="1"/>
        <end position="23"/>
    </location>
</feature>
<feature type="compositionally biased region" description="Pro residues" evidence="1">
    <location>
        <begin position="49"/>
        <end position="70"/>
    </location>
</feature>
<accession>A0A0J7Y6A5</accession>
<protein>
    <recommendedName>
        <fullName evidence="5">Lipoprotein</fullName>
    </recommendedName>
</protein>
<gene>
    <name evidence="3" type="ORF">V474_08085</name>
</gene>
<evidence type="ECO:0008006" key="5">
    <source>
        <dbReference type="Google" id="ProtNLM"/>
    </source>
</evidence>
<feature type="region of interest" description="Disordered" evidence="1">
    <location>
        <begin position="29"/>
        <end position="76"/>
    </location>
</feature>
<evidence type="ECO:0000256" key="2">
    <source>
        <dbReference type="SAM" id="SignalP"/>
    </source>
</evidence>
<feature type="compositionally biased region" description="Low complexity" evidence="1">
    <location>
        <begin position="30"/>
        <end position="43"/>
    </location>
</feature>
<keyword evidence="4" id="KW-1185">Reference proteome</keyword>
<evidence type="ECO:0000256" key="1">
    <source>
        <dbReference type="SAM" id="MobiDB-lite"/>
    </source>
</evidence>
<dbReference type="EMBL" id="JACU01000002">
    <property type="protein sequence ID" value="KMS59172.1"/>
    <property type="molecule type" value="Genomic_DNA"/>
</dbReference>
<evidence type="ECO:0000313" key="4">
    <source>
        <dbReference type="Proteomes" id="UP000052268"/>
    </source>
</evidence>
<reference evidence="3 4" key="1">
    <citation type="journal article" date="2015" name="G3 (Bethesda)">
        <title>Insights into Ongoing Evolution of the Hexachlorocyclohexane Catabolic Pathway from Comparative Genomics of Ten Sphingomonadaceae Strains.</title>
        <authorList>
            <person name="Pearce S.L."/>
            <person name="Oakeshott J.G."/>
            <person name="Pandey G."/>
        </authorList>
    </citation>
    <scope>NUCLEOTIDE SEQUENCE [LARGE SCALE GENOMIC DNA]</scope>
    <source>
        <strain evidence="3 4">LL02</strain>
    </source>
</reference>
<feature type="chain" id="PRO_5005291894" description="Lipoprotein" evidence="2">
    <location>
        <begin position="24"/>
        <end position="186"/>
    </location>
</feature>
<organism evidence="3 4">
    <name type="scientific">Novosphingobium barchaimii LL02</name>
    <dbReference type="NCBI Taxonomy" id="1114963"/>
    <lineage>
        <taxon>Bacteria</taxon>
        <taxon>Pseudomonadati</taxon>
        <taxon>Pseudomonadota</taxon>
        <taxon>Alphaproteobacteria</taxon>
        <taxon>Sphingomonadales</taxon>
        <taxon>Sphingomonadaceae</taxon>
        <taxon>Novosphingobium</taxon>
    </lineage>
</organism>
<dbReference type="RefSeq" id="WP_236710517.1">
    <property type="nucleotide sequence ID" value="NZ_KQ130452.1"/>
</dbReference>
<dbReference type="AlphaFoldDB" id="A0A0J7Y6A5"/>
<dbReference type="Proteomes" id="UP000052268">
    <property type="component" value="Unassembled WGS sequence"/>
</dbReference>
<sequence>MLRSVVTAAIFAIALAGCTVIPAADPSRMPKAYPQAAPASYPQNGPGNYPEPVPMAQPLAPTPAQPPSQPYPSELPAAETGAPLTFAALGQTVTVDGPRVTPLAVLEDSRCPMNARCVWGGQLRLRLRIDSGRGGEIEITSGKPITIADGTLELVQVRPDKVAGAANNGAIRSSDYRFGFRFMGGY</sequence>